<dbReference type="Gene3D" id="1.10.1660.10">
    <property type="match status" value="1"/>
</dbReference>
<feature type="domain" description="HTH merR-type" evidence="2">
    <location>
        <begin position="1"/>
        <end position="69"/>
    </location>
</feature>
<dbReference type="EMBL" id="JAQQXT010000006">
    <property type="protein sequence ID" value="MDC8772106.1"/>
    <property type="molecule type" value="Genomic_DNA"/>
</dbReference>
<dbReference type="InterPro" id="IPR000551">
    <property type="entry name" value="MerR-type_HTH_dom"/>
</dbReference>
<gene>
    <name evidence="3" type="ORF">PRZ03_11045</name>
</gene>
<accession>A0ABT5KDU5</accession>
<evidence type="ECO:0000256" key="1">
    <source>
        <dbReference type="ARBA" id="ARBA00023125"/>
    </source>
</evidence>
<dbReference type="PROSITE" id="PS50937">
    <property type="entry name" value="HTH_MERR_2"/>
    <property type="match status" value="1"/>
</dbReference>
<name>A0ABT5KDU5_9BURK</name>
<dbReference type="SMART" id="SM00422">
    <property type="entry name" value="HTH_MERR"/>
    <property type="match status" value="1"/>
</dbReference>
<dbReference type="PANTHER" id="PTHR30204:SF92">
    <property type="entry name" value="HTH-TYPE TRANSCRIPTIONAL REGULATOR ZNTR"/>
    <property type="match status" value="1"/>
</dbReference>
<evidence type="ECO:0000259" key="2">
    <source>
        <dbReference type="PROSITE" id="PS50937"/>
    </source>
</evidence>
<dbReference type="Proteomes" id="UP001221189">
    <property type="component" value="Unassembled WGS sequence"/>
</dbReference>
<dbReference type="PANTHER" id="PTHR30204">
    <property type="entry name" value="REDOX-CYCLING DRUG-SENSING TRANSCRIPTIONAL ACTIVATOR SOXR"/>
    <property type="match status" value="1"/>
</dbReference>
<dbReference type="PRINTS" id="PR00040">
    <property type="entry name" value="HTHMERR"/>
</dbReference>
<protein>
    <submittedName>
        <fullName evidence="3">MerR family transcriptional regulator</fullName>
    </submittedName>
</protein>
<dbReference type="Pfam" id="PF13411">
    <property type="entry name" value="MerR_1"/>
    <property type="match status" value="1"/>
</dbReference>
<comment type="caution">
    <text evidence="3">The sequence shown here is derived from an EMBL/GenBank/DDBJ whole genome shotgun (WGS) entry which is preliminary data.</text>
</comment>
<sequence length="156" mass="16605">MRIGALSRATGVDIETIRFYEKSGLLPGPARSENGYRDYAHAHLERLAFIRHGRALDMSLVDIGLLLASLNSRDAALLSGVDALVDAQLARVRARLASMRALEQQLVALKSRCDGRHEQHGAQGCGILEELVAAAHGEACACHVDGAAVGPASAKR</sequence>
<evidence type="ECO:0000313" key="3">
    <source>
        <dbReference type="EMBL" id="MDC8772106.1"/>
    </source>
</evidence>
<dbReference type="InterPro" id="IPR047057">
    <property type="entry name" value="MerR_fam"/>
</dbReference>
<dbReference type="InterPro" id="IPR009061">
    <property type="entry name" value="DNA-bd_dom_put_sf"/>
</dbReference>
<keyword evidence="4" id="KW-1185">Reference proteome</keyword>
<evidence type="ECO:0000313" key="4">
    <source>
        <dbReference type="Proteomes" id="UP001221189"/>
    </source>
</evidence>
<organism evidence="3 4">
    <name type="scientific">Roseateles albus</name>
    <dbReference type="NCBI Taxonomy" id="2987525"/>
    <lineage>
        <taxon>Bacteria</taxon>
        <taxon>Pseudomonadati</taxon>
        <taxon>Pseudomonadota</taxon>
        <taxon>Betaproteobacteria</taxon>
        <taxon>Burkholderiales</taxon>
        <taxon>Sphaerotilaceae</taxon>
        <taxon>Roseateles</taxon>
    </lineage>
</organism>
<keyword evidence="1" id="KW-0238">DNA-binding</keyword>
<dbReference type="RefSeq" id="WP_273600351.1">
    <property type="nucleotide sequence ID" value="NZ_JAQQXT010000006.1"/>
</dbReference>
<proteinExistence type="predicted"/>
<dbReference type="SUPFAM" id="SSF46955">
    <property type="entry name" value="Putative DNA-binding domain"/>
    <property type="match status" value="1"/>
</dbReference>
<reference evidence="3 4" key="1">
    <citation type="submission" date="2022-10" db="EMBL/GenBank/DDBJ databases">
        <title>Paucibacter sp. hw1 Genome sequencing.</title>
        <authorList>
            <person name="Park S."/>
        </authorList>
    </citation>
    <scope>NUCLEOTIDE SEQUENCE [LARGE SCALE GENOMIC DNA]</scope>
    <source>
        <strain evidence="4">hw1</strain>
    </source>
</reference>